<name>D3ABB1_9FIRM</name>
<dbReference type="EMBL" id="ACIO01000064">
    <property type="protein sequence ID" value="EFD00919.1"/>
    <property type="molecule type" value="Genomic_DNA"/>
</dbReference>
<protein>
    <submittedName>
        <fullName evidence="1">Uncharacterized protein</fullName>
    </submittedName>
</protein>
<dbReference type="Proteomes" id="UP000004968">
    <property type="component" value="Unassembled WGS sequence"/>
</dbReference>
<sequence>MLISVFFMMFFSFRLSRFPYFFHHIIKVREKTYLRLSSSFGILGFSSFSLFSPYFQPILC</sequence>
<evidence type="ECO:0000313" key="2">
    <source>
        <dbReference type="Proteomes" id="UP000004968"/>
    </source>
</evidence>
<dbReference type="HOGENOM" id="CLU_2935265_0_0_9"/>
<gene>
    <name evidence="1" type="ORF">CLOSTHATH_00885</name>
</gene>
<accession>D3ABB1</accession>
<comment type="caution">
    <text evidence="1">The sequence shown here is derived from an EMBL/GenBank/DDBJ whole genome shotgun (WGS) entry which is preliminary data.</text>
</comment>
<evidence type="ECO:0000313" key="1">
    <source>
        <dbReference type="EMBL" id="EFD00919.1"/>
    </source>
</evidence>
<reference evidence="1 2" key="1">
    <citation type="submission" date="2010-01" db="EMBL/GenBank/DDBJ databases">
        <authorList>
            <person name="Weinstock G."/>
            <person name="Sodergren E."/>
            <person name="Clifton S."/>
            <person name="Fulton L."/>
            <person name="Fulton B."/>
            <person name="Courtney L."/>
            <person name="Fronick C."/>
            <person name="Harrison M."/>
            <person name="Strong C."/>
            <person name="Farmer C."/>
            <person name="Delahaunty K."/>
            <person name="Markovic C."/>
            <person name="Hall O."/>
            <person name="Minx P."/>
            <person name="Tomlinson C."/>
            <person name="Mitreva M."/>
            <person name="Nelson J."/>
            <person name="Hou S."/>
            <person name="Wollam A."/>
            <person name="Pepin K.H."/>
            <person name="Johnson M."/>
            <person name="Bhonagiri V."/>
            <person name="Nash W.E."/>
            <person name="Warren W."/>
            <person name="Chinwalla A."/>
            <person name="Mardis E.R."/>
            <person name="Wilson R.K."/>
        </authorList>
    </citation>
    <scope>NUCLEOTIDE SEQUENCE [LARGE SCALE GENOMIC DNA]</scope>
    <source>
        <strain evidence="1 2">DSM 13479</strain>
    </source>
</reference>
<proteinExistence type="predicted"/>
<organism evidence="1 2">
    <name type="scientific">Hungatella hathewayi DSM 13479</name>
    <dbReference type="NCBI Taxonomy" id="566550"/>
    <lineage>
        <taxon>Bacteria</taxon>
        <taxon>Bacillati</taxon>
        <taxon>Bacillota</taxon>
        <taxon>Clostridia</taxon>
        <taxon>Lachnospirales</taxon>
        <taxon>Lachnospiraceae</taxon>
        <taxon>Hungatella</taxon>
    </lineage>
</organism>
<dbReference type="AlphaFoldDB" id="D3ABB1"/>